<name>A0A8S5UKW2_9CAUD</name>
<reference evidence="1" key="1">
    <citation type="journal article" date="2021" name="Proc. Natl. Acad. Sci. U.S.A.">
        <title>A Catalog of Tens of Thousands of Viruses from Human Metagenomes Reveals Hidden Associations with Chronic Diseases.</title>
        <authorList>
            <person name="Tisza M.J."/>
            <person name="Buck C.B."/>
        </authorList>
    </citation>
    <scope>NUCLEOTIDE SEQUENCE</scope>
    <source>
        <strain evidence="1">CtQf419</strain>
    </source>
</reference>
<organism evidence="1">
    <name type="scientific">Myoviridae sp. ctQf419</name>
    <dbReference type="NCBI Taxonomy" id="2825102"/>
    <lineage>
        <taxon>Viruses</taxon>
        <taxon>Duplodnaviria</taxon>
        <taxon>Heunggongvirae</taxon>
        <taxon>Uroviricota</taxon>
        <taxon>Caudoviricetes</taxon>
    </lineage>
</organism>
<dbReference type="EMBL" id="BK016102">
    <property type="protein sequence ID" value="DAF95014.1"/>
    <property type="molecule type" value="Genomic_DNA"/>
</dbReference>
<proteinExistence type="predicted"/>
<evidence type="ECO:0000313" key="1">
    <source>
        <dbReference type="EMBL" id="DAF95014.1"/>
    </source>
</evidence>
<sequence>MEEERMKEYMLLQGIKNSRIFFDHKTCSKCCGSGYNQNHYSNTEERCPECGGSGKIPIPYVRNCSQDPFLCSEGGVCNNCSGAEEYIDLLDIITDVKLCARKHQL</sequence>
<accession>A0A8S5UKW2</accession>
<protein>
    <submittedName>
        <fullName evidence="1">DnaJ-like protein</fullName>
    </submittedName>
</protein>